<feature type="region of interest" description="Disordered" evidence="2">
    <location>
        <begin position="1286"/>
        <end position="1376"/>
    </location>
</feature>
<sequence length="1723" mass="180409">MVKLGCFAPLLKIKALPNERLEAPPSPVSSRRGLELPPQLLQPQAERAARRSMAELNSQLKPMALGAAARGQPASAAGRLPAAGDHPVELDHLVNDLDFLVCLESAHGVAHEAAANLLQAANAHVSKKARGADGAPQPGAGSENASQRRGLLWVALSPLSPPTCLASRAWMSYSLFLAGALVRAPQAALGHVQDIYQIAHIGAAKYKGGIRLIGLSHCPAAGALLARKEFHDLLVGATAGRGSDRLVWAQSAMTEWRQERAHASAPVFLDSEKALEQIAHSRLLQAAVAAQIPIRQLRLPTHLYRALRIPDLDGRVSQVVNSLQSAMVGCHFTAIMLQLAVLQPLDIVPAVHRTAHHGVVVGDFGSRAHGRAAHVLERVVGAAELLREELSRADLRTERSKSAVLRGPLSGPPGSLTGQVAQFRGRVKPRLMVIARLAIQAARAKKPDEELKEDMSMLKYALDQTKPFGEVKAEQVARLASKMEDLKNTKCRIATLEAQVGELEYDTEDTKTALAETEARIAAELHDIIPEPAGAEMAVETMTTAPRAAAAAQAIAALQEQSRHGTTAYAQLQYHSQQLIYQMQKMQQYMQQLPGGQGHPMPDTRSTAAVDHGDPSAPDAAHGGSYAATVLDGLGDADGSCGRSNVAQFGGKSNGKGNVASEPCPTGRKKAAEGGPASFAALTDGGVHGHGRNVARKIYHDKHLSAPMGSMGSDNTIEPDAAILDTVEVSNIEWEKSINTSQGSDSINLCQTVLQKTAGAPRCAWRVIELIEPLAYLLLTHSITQYLWRSNQVLNQAEGQMLLVRTVVRAVPVGLDSEVQREPGGPPEADRACAQDGLQSQPDDTASHLQRRAKSVLWGHEQIYEHLHNTEEDEDMDIACIGRQIAQPHAAAHRTAANIGRSNDGHEQDLSGTYVDRNGQEQATLVLSGSVVSATYPPGSRWDPESGTLDGSTIHIFGLRGTYRDGQITWAKNGSVWTRRPRAAESPAQTSGPRAWDDNGGRSDRGRGKPAAGGAEQHAGTNGAAQAAWQAPAAARQSEPTAAAASCPSRGARAAEAPADPEDLSGTYVDRNGQEQATLVLSGSVVSATYPPGSRWDPESGTLDGSTIHIFGLRGTYRDGQITWAKNGSVWTRRPRAAESPAQTSGPRAWDDNGGRSDRGRGKPAAGGAEQLAGTNGAAQAAWQAPAAARQSEPTAAAASCPSRGARAAEAPADPEDLSGTYVDRNGQEQATLVLSGSVVSATYPPGSRWDPESGTLDGSTIHIFGLRGTYRDGQITWAKNGSVWTRRPRAAESPAQTSGPRAWDDNGGRSDRGRGKPAAGGAEQLAGTNGAAQAAWQAPAAARQSEPTAAAASCPSRGARAAEAPADPEDLSGTYVDQSGQEQATLVLSGSVVSATYPPGSRWDPESGTLDGSTIHIFGLRGTYRDGQITWAKNGSVWTRRPRAAESPAQTSGPRAWDDNGGRSDRGRGKPAAGGAEQHAGTNGAAQAAWQAPAAARQSEPTAAAASCPSRGARAAEAPADPEDLSGTYVDQSGQEQATLVLNGSVVSATYPPGSRWDPESGTLDGSTIHIFGLRGTYRDGQITWAKNGSVWTRRPRAAESPAQTSGPRAWDDNGGRSDRCGGRPAAGGAERRAAQAAWQTPAASQQSEPTAAAAGCPRAARGGPAHRADTHSAASAAAAAAWPAGACAEPRAGTRWRLPAAAEAPGPAAAAAVGPPGGAQA</sequence>
<feature type="region of interest" description="Disordered" evidence="2">
    <location>
        <begin position="1132"/>
        <end position="1223"/>
    </location>
</feature>
<feature type="region of interest" description="Disordered" evidence="2">
    <location>
        <begin position="817"/>
        <end position="845"/>
    </location>
</feature>
<feature type="compositionally biased region" description="Basic and acidic residues" evidence="2">
    <location>
        <begin position="1457"/>
        <end position="1469"/>
    </location>
</feature>
<dbReference type="EMBL" id="CAUYUJ010013224">
    <property type="protein sequence ID" value="CAK0835817.1"/>
    <property type="molecule type" value="Genomic_DNA"/>
</dbReference>
<feature type="compositionally biased region" description="Low complexity" evidence="2">
    <location>
        <begin position="1024"/>
        <end position="1037"/>
    </location>
</feature>
<dbReference type="Proteomes" id="UP001189429">
    <property type="component" value="Unassembled WGS sequence"/>
</dbReference>
<keyword evidence="1" id="KW-0175">Coiled coil</keyword>
<feature type="compositionally biased region" description="Basic and acidic residues" evidence="2">
    <location>
        <begin position="1303"/>
        <end position="1315"/>
    </location>
</feature>
<proteinExistence type="predicted"/>
<evidence type="ECO:0000313" key="4">
    <source>
        <dbReference type="Proteomes" id="UP001189429"/>
    </source>
</evidence>
<evidence type="ECO:0000313" key="3">
    <source>
        <dbReference type="EMBL" id="CAK0835817.1"/>
    </source>
</evidence>
<feature type="region of interest" description="Disordered" evidence="2">
    <location>
        <begin position="978"/>
        <end position="1069"/>
    </location>
</feature>
<feature type="compositionally biased region" description="Basic and acidic residues" evidence="2">
    <location>
        <begin position="995"/>
        <end position="1007"/>
    </location>
</feature>
<feature type="compositionally biased region" description="Low complexity" evidence="2">
    <location>
        <begin position="1701"/>
        <end position="1716"/>
    </location>
</feature>
<gene>
    <name evidence="3" type="ORF">PCOR1329_LOCUS32506</name>
</gene>
<feature type="compositionally biased region" description="Low complexity" evidence="2">
    <location>
        <begin position="1486"/>
        <end position="1499"/>
    </location>
</feature>
<feature type="region of interest" description="Disordered" evidence="2">
    <location>
        <begin position="592"/>
        <end position="621"/>
    </location>
</feature>
<feature type="region of interest" description="Disordered" evidence="2">
    <location>
        <begin position="652"/>
        <end position="672"/>
    </location>
</feature>
<evidence type="ECO:0000256" key="1">
    <source>
        <dbReference type="SAM" id="Coils"/>
    </source>
</evidence>
<protein>
    <submittedName>
        <fullName evidence="3">Uncharacterized protein</fullName>
    </submittedName>
</protein>
<name>A0ABN9STM5_9DINO</name>
<feature type="region of interest" description="Disordered" evidence="2">
    <location>
        <begin position="1594"/>
        <end position="1723"/>
    </location>
</feature>
<organism evidence="3 4">
    <name type="scientific">Prorocentrum cordatum</name>
    <dbReference type="NCBI Taxonomy" id="2364126"/>
    <lineage>
        <taxon>Eukaryota</taxon>
        <taxon>Sar</taxon>
        <taxon>Alveolata</taxon>
        <taxon>Dinophyceae</taxon>
        <taxon>Prorocentrales</taxon>
        <taxon>Prorocentraceae</taxon>
        <taxon>Prorocentrum</taxon>
    </lineage>
</organism>
<feature type="compositionally biased region" description="Low complexity" evidence="2">
    <location>
        <begin position="1624"/>
        <end position="1693"/>
    </location>
</feature>
<feature type="coiled-coil region" evidence="1">
    <location>
        <begin position="479"/>
        <end position="506"/>
    </location>
</feature>
<feature type="compositionally biased region" description="Basic and acidic residues" evidence="2">
    <location>
        <begin position="1611"/>
        <end position="1623"/>
    </location>
</feature>
<comment type="caution">
    <text evidence="3">The sequence shown here is derived from an EMBL/GenBank/DDBJ whole genome shotgun (WGS) entry which is preliminary data.</text>
</comment>
<accession>A0ABN9STM5</accession>
<keyword evidence="4" id="KW-1185">Reference proteome</keyword>
<feature type="compositionally biased region" description="Low complexity" evidence="2">
    <location>
        <begin position="1332"/>
        <end position="1345"/>
    </location>
</feature>
<reference evidence="3" key="1">
    <citation type="submission" date="2023-10" db="EMBL/GenBank/DDBJ databases">
        <authorList>
            <person name="Chen Y."/>
            <person name="Shah S."/>
            <person name="Dougan E. K."/>
            <person name="Thang M."/>
            <person name="Chan C."/>
        </authorList>
    </citation>
    <scope>NUCLEOTIDE SEQUENCE [LARGE SCALE GENOMIC DNA]</scope>
</reference>
<evidence type="ECO:0000256" key="2">
    <source>
        <dbReference type="SAM" id="MobiDB-lite"/>
    </source>
</evidence>
<feature type="region of interest" description="Disordered" evidence="2">
    <location>
        <begin position="1440"/>
        <end position="1530"/>
    </location>
</feature>
<feature type="compositionally biased region" description="Low complexity" evidence="2">
    <location>
        <begin position="1178"/>
        <end position="1191"/>
    </location>
</feature>
<feature type="compositionally biased region" description="Basic and acidic residues" evidence="2">
    <location>
        <begin position="1149"/>
        <end position="1161"/>
    </location>
</feature>
<feature type="region of interest" description="Disordered" evidence="2">
    <location>
        <begin position="892"/>
        <end position="913"/>
    </location>
</feature>